<sequence length="179" mass="19901">MNKKILMLIGFLLIGYLGTSQEISKDSKWDVSATLGATKLYNNSTLNTGDNVNVGLSLEATRLFDNHLFVSAGTTFSTLRSTFLWDNPLNYFSIDLYGGYRFKSSGLTNYSLAIGTSYISAPNTVLNGSSSFSLNFSGGFIFWFRDSNYGIILRNTYKASMDNNFVSHNRFSMGLAYKI</sequence>
<comment type="caution">
    <text evidence="1">The sequence shown here is derived from an EMBL/GenBank/DDBJ whole genome shotgun (WGS) entry which is preliminary data.</text>
</comment>
<reference evidence="1 2" key="1">
    <citation type="submission" date="2023-09" db="EMBL/GenBank/DDBJ databases">
        <title>Novel taxa isolated from Blanes Bay.</title>
        <authorList>
            <person name="Rey-Velasco X."/>
            <person name="Lucena T."/>
        </authorList>
    </citation>
    <scope>NUCLEOTIDE SEQUENCE [LARGE SCALE GENOMIC DNA]</scope>
    <source>
        <strain evidence="1 2">S356</strain>
    </source>
</reference>
<evidence type="ECO:0000313" key="1">
    <source>
        <dbReference type="EMBL" id="MDT7830764.1"/>
    </source>
</evidence>
<gene>
    <name evidence="1" type="ORF">RQM59_00140</name>
</gene>
<proteinExistence type="predicted"/>
<name>A0ABU3LAL7_9FLAO</name>
<protein>
    <recommendedName>
        <fullName evidence="3">Outer membrane protein beta-barrel domain-containing protein</fullName>
    </recommendedName>
</protein>
<dbReference type="Proteomes" id="UP001257277">
    <property type="component" value="Unassembled WGS sequence"/>
</dbReference>
<accession>A0ABU3LAL7</accession>
<keyword evidence="2" id="KW-1185">Reference proteome</keyword>
<organism evidence="1 2">
    <name type="scientific">Asprobacillus argus</name>
    <dbReference type="NCBI Taxonomy" id="3076534"/>
    <lineage>
        <taxon>Bacteria</taxon>
        <taxon>Pseudomonadati</taxon>
        <taxon>Bacteroidota</taxon>
        <taxon>Flavobacteriia</taxon>
        <taxon>Flavobacteriales</taxon>
        <taxon>Flavobacteriaceae</taxon>
        <taxon>Asprobacillus</taxon>
    </lineage>
</organism>
<evidence type="ECO:0008006" key="3">
    <source>
        <dbReference type="Google" id="ProtNLM"/>
    </source>
</evidence>
<dbReference type="EMBL" id="JAVTTO010000001">
    <property type="protein sequence ID" value="MDT7830764.1"/>
    <property type="molecule type" value="Genomic_DNA"/>
</dbReference>
<evidence type="ECO:0000313" key="2">
    <source>
        <dbReference type="Proteomes" id="UP001257277"/>
    </source>
</evidence>
<dbReference type="RefSeq" id="WP_349240028.1">
    <property type="nucleotide sequence ID" value="NZ_JAVTTO010000001.1"/>
</dbReference>